<dbReference type="Proteomes" id="UP000193218">
    <property type="component" value="Unassembled WGS sequence"/>
</dbReference>
<feature type="transmembrane region" description="Helical" evidence="2">
    <location>
        <begin position="259"/>
        <end position="282"/>
    </location>
</feature>
<feature type="compositionally biased region" description="Low complexity" evidence="1">
    <location>
        <begin position="63"/>
        <end position="75"/>
    </location>
</feature>
<keyword evidence="2" id="KW-0812">Transmembrane</keyword>
<keyword evidence="4" id="KW-1185">Reference proteome</keyword>
<keyword evidence="2" id="KW-0472">Membrane</keyword>
<evidence type="ECO:0000256" key="1">
    <source>
        <dbReference type="SAM" id="MobiDB-lite"/>
    </source>
</evidence>
<reference evidence="3 4" key="1">
    <citation type="submission" date="2017-03" db="EMBL/GenBank/DDBJ databases">
        <title>Widespread Adenine N6-methylation of Active Genes in Fungi.</title>
        <authorList>
            <consortium name="DOE Joint Genome Institute"/>
            <person name="Mondo S.J."/>
            <person name="Dannebaum R.O."/>
            <person name="Kuo R.C."/>
            <person name="Louie K.B."/>
            <person name="Bewick A.J."/>
            <person name="Labutti K."/>
            <person name="Haridas S."/>
            <person name="Kuo A."/>
            <person name="Salamov A."/>
            <person name="Ahrendt S.R."/>
            <person name="Lau R."/>
            <person name="Bowen B.P."/>
            <person name="Lipzen A."/>
            <person name="Sullivan W."/>
            <person name="Andreopoulos W.B."/>
            <person name="Clum A."/>
            <person name="Lindquist E."/>
            <person name="Daum C."/>
            <person name="Northen T.R."/>
            <person name="Ramamoorthy G."/>
            <person name="Schmitz R.J."/>
            <person name="Gryganskyi A."/>
            <person name="Culley D."/>
            <person name="Magnuson J."/>
            <person name="James T.Y."/>
            <person name="O'Malley M.A."/>
            <person name="Stajich J.E."/>
            <person name="Spatafora J.W."/>
            <person name="Visel A."/>
            <person name="Grigoriev I.V."/>
        </authorList>
    </citation>
    <scope>NUCLEOTIDE SEQUENCE [LARGE SCALE GENOMIC DNA]</scope>
    <source>
        <strain evidence="3 4">NRRL Y-17943</strain>
    </source>
</reference>
<protein>
    <submittedName>
        <fullName evidence="3">Uncharacterized protein</fullName>
    </submittedName>
</protein>
<keyword evidence="2" id="KW-1133">Transmembrane helix</keyword>
<dbReference type="EMBL" id="NBSH01000001">
    <property type="protein sequence ID" value="ORX40828.1"/>
    <property type="molecule type" value="Genomic_DNA"/>
</dbReference>
<feature type="compositionally biased region" description="Pro residues" evidence="1">
    <location>
        <begin position="9"/>
        <end position="18"/>
    </location>
</feature>
<feature type="compositionally biased region" description="Pro residues" evidence="1">
    <location>
        <begin position="132"/>
        <end position="151"/>
    </location>
</feature>
<dbReference type="RefSeq" id="XP_021874507.1">
    <property type="nucleotide sequence ID" value="XM_022017710.1"/>
</dbReference>
<accession>A0A1Y1US28</accession>
<name>A0A1Y1US28_9TREE</name>
<evidence type="ECO:0000313" key="3">
    <source>
        <dbReference type="EMBL" id="ORX40828.1"/>
    </source>
</evidence>
<evidence type="ECO:0000256" key="2">
    <source>
        <dbReference type="SAM" id="Phobius"/>
    </source>
</evidence>
<dbReference type="InParanoid" id="A0A1Y1US28"/>
<gene>
    <name evidence="3" type="ORF">BD324DRAFT_647734</name>
</gene>
<comment type="caution">
    <text evidence="3">The sequence shown here is derived from an EMBL/GenBank/DDBJ whole genome shotgun (WGS) entry which is preliminary data.</text>
</comment>
<feature type="transmembrane region" description="Helical" evidence="2">
    <location>
        <begin position="207"/>
        <end position="226"/>
    </location>
</feature>
<sequence>MSTFMEDTPSPPSTPLRPPRSLRRVDTSSTLASSAIESPYDDTIITPRDADTSSLPTEALVLGSTSTDSPGSPSPLNTLTRSKSRTSIKRKPVPLDPGESVPDLPLTSPTAESIHPRRSTLPTPPLYTLSVDPPPTPPSPSPSYPSYPPPSIGGSSQRDTAFTTDLRQFGVSAGVSPSLGQSSEDLPVYSEQRNTETNTLAKELWKWGWLCPLLWGVGMTILWVPLHTEDEEDPEKAQRMRELCDIVRETEVKYAKRCLYGFVGFSVLVALIITLVVVLKFVR</sequence>
<evidence type="ECO:0000313" key="4">
    <source>
        <dbReference type="Proteomes" id="UP000193218"/>
    </source>
</evidence>
<feature type="compositionally biased region" description="Polar residues" evidence="1">
    <location>
        <begin position="27"/>
        <end position="36"/>
    </location>
</feature>
<organism evidence="3 4">
    <name type="scientific">Kockovaella imperatae</name>
    <dbReference type="NCBI Taxonomy" id="4999"/>
    <lineage>
        <taxon>Eukaryota</taxon>
        <taxon>Fungi</taxon>
        <taxon>Dikarya</taxon>
        <taxon>Basidiomycota</taxon>
        <taxon>Agaricomycotina</taxon>
        <taxon>Tremellomycetes</taxon>
        <taxon>Tremellales</taxon>
        <taxon>Cuniculitremaceae</taxon>
        <taxon>Kockovaella</taxon>
    </lineage>
</organism>
<dbReference type="GeneID" id="33559519"/>
<feature type="region of interest" description="Disordered" evidence="1">
    <location>
        <begin position="1"/>
        <end position="158"/>
    </location>
</feature>
<dbReference type="AlphaFoldDB" id="A0A1Y1US28"/>
<proteinExistence type="predicted"/>
<feature type="compositionally biased region" description="Basic residues" evidence="1">
    <location>
        <begin position="82"/>
        <end position="92"/>
    </location>
</feature>
<dbReference type="OrthoDB" id="3358294at2759"/>